<dbReference type="Proteomes" id="UP001218104">
    <property type="component" value="Chromosome"/>
</dbReference>
<dbReference type="EMBL" id="CP019030">
    <property type="protein sequence ID" value="APU45172.1"/>
    <property type="molecule type" value="Genomic_DNA"/>
</dbReference>
<dbReference type="Proteomes" id="UP000094714">
    <property type="component" value="Chromosome"/>
</dbReference>
<feature type="transmembrane region" description="Helical" evidence="1">
    <location>
        <begin position="53"/>
        <end position="73"/>
    </location>
</feature>
<evidence type="ECO:0000313" key="8">
    <source>
        <dbReference type="Proteomes" id="UP000503169"/>
    </source>
</evidence>
<evidence type="ECO:0000313" key="3">
    <source>
        <dbReference type="EMBL" id="APU45172.1"/>
    </source>
</evidence>
<dbReference type="Proteomes" id="UP000185427">
    <property type="component" value="Chromosome"/>
</dbReference>
<keyword evidence="1" id="KW-1133">Transmembrane helix</keyword>
<dbReference type="Gene3D" id="1.20.1280.290">
    <property type="match status" value="1"/>
</dbReference>
<reference evidence="3 7" key="2">
    <citation type="submission" date="2016-12" db="EMBL/GenBank/DDBJ databases">
        <title>Complete Genome Sequence of Lactobacillus fermentum Strain SNUV175, a Probiotic for Treatment of Bacterial Vaginosis.</title>
        <authorList>
            <person name="Lee S."/>
            <person name="You H.J."/>
            <person name="Kwon B."/>
            <person name="Ko G."/>
        </authorList>
    </citation>
    <scope>NUCLEOTIDE SEQUENCE [LARGE SCALE GENOMIC DNA]</scope>
    <source>
        <strain evidence="3 7">SNUV175</strain>
    </source>
</reference>
<dbReference type="EMBL" id="CP017151">
    <property type="protein sequence ID" value="AOR74959.1"/>
    <property type="molecule type" value="Genomic_DNA"/>
</dbReference>
<dbReference type="Pfam" id="PF03083">
    <property type="entry name" value="MtN3_slv"/>
    <property type="match status" value="1"/>
</dbReference>
<dbReference type="Proteomes" id="UP000503169">
    <property type="component" value="Chromosome"/>
</dbReference>
<dbReference type="PATRIC" id="fig|1613.112.peg.1575"/>
<reference evidence="5" key="4">
    <citation type="submission" date="2023-04" db="EMBL/GenBank/DDBJ databases">
        <title>Genomic of Limosilactobacillus fermentum MSJK0025.</title>
        <authorList>
            <person name="Yang S."/>
        </authorList>
    </citation>
    <scope>NUCLEOTIDE SEQUENCE</scope>
    <source>
        <strain evidence="5">MSJK0025</strain>
    </source>
</reference>
<evidence type="ECO:0000313" key="2">
    <source>
        <dbReference type="EMBL" id="AOR74959.1"/>
    </source>
</evidence>
<evidence type="ECO:0000313" key="6">
    <source>
        <dbReference type="Proteomes" id="UP000094714"/>
    </source>
</evidence>
<keyword evidence="1" id="KW-0472">Membrane</keyword>
<dbReference type="RefSeq" id="WP_003682029.1">
    <property type="nucleotide sequence ID" value="NZ_BJLV01000017.1"/>
</dbReference>
<dbReference type="EMBL" id="CP121468">
    <property type="protein sequence ID" value="WFR89825.1"/>
    <property type="molecule type" value="Genomic_DNA"/>
</dbReference>
<dbReference type="InterPro" id="IPR004316">
    <property type="entry name" value="SWEET_rpt"/>
</dbReference>
<feature type="transmembrane region" description="Helical" evidence="1">
    <location>
        <begin position="20"/>
        <end position="41"/>
    </location>
</feature>
<gene>
    <name evidence="3" type="ORF">BUW47_01290</name>
    <name evidence="4" type="ORF">HCY95_00701</name>
    <name evidence="2" type="ORF">LACFE_CDS1509</name>
    <name evidence="5" type="ORF">P8634_03670</name>
</gene>
<name>A0A0F4HAR7_LIMFE</name>
<evidence type="ECO:0000313" key="5">
    <source>
        <dbReference type="EMBL" id="WFR89825.1"/>
    </source>
</evidence>
<sequence>MERIFIMQQPKEHSFDSEKFISWLGRFASVIAILMYVSYIAQIINNLHGQYGAPLQPFVAGVNCSLWSIYAYFKKDRDWPVFWANFPGVFFSFATFITCFHF</sequence>
<keyword evidence="1" id="KW-0812">Transmembrane</keyword>
<dbReference type="AlphaFoldDB" id="A0A0F4HAR7"/>
<reference evidence="4 8" key="3">
    <citation type="submission" date="2020-04" db="EMBL/GenBank/DDBJ databases">
        <title>Novel strain L. Fermentum HFD1 producer antibacterial peptides.</title>
        <authorList>
            <person name="Ozhegov G.D."/>
            <person name="Pavlova A.S."/>
            <person name="Zhuravleva D.E."/>
            <person name="Gogoleva N.V."/>
            <person name="Shagimardanova E.I."/>
            <person name="Markelova M.I."/>
            <person name="Yarullina D.R."/>
            <person name="Kayumov A.R."/>
        </authorList>
    </citation>
    <scope>NUCLEOTIDE SEQUENCE [LARGE SCALE GENOMIC DNA]</scope>
    <source>
        <strain evidence="4 8">HFD1</strain>
    </source>
</reference>
<dbReference type="EMBL" id="CP050919">
    <property type="protein sequence ID" value="QIX58266.1"/>
    <property type="molecule type" value="Genomic_DNA"/>
</dbReference>
<accession>A0A0F4HAR7</accession>
<proteinExistence type="predicted"/>
<dbReference type="GO" id="GO:0016020">
    <property type="term" value="C:membrane"/>
    <property type="evidence" value="ECO:0007669"/>
    <property type="project" value="InterPro"/>
</dbReference>
<evidence type="ECO:0000313" key="7">
    <source>
        <dbReference type="Proteomes" id="UP000185427"/>
    </source>
</evidence>
<evidence type="ECO:0000256" key="1">
    <source>
        <dbReference type="SAM" id="Phobius"/>
    </source>
</evidence>
<dbReference type="OrthoDB" id="9794653at2"/>
<protein>
    <submittedName>
        <fullName evidence="5">SemiSWEET family transporter</fullName>
    </submittedName>
    <submittedName>
        <fullName evidence="2">Small membrane protein</fullName>
    </submittedName>
</protein>
<reference evidence="2 6" key="1">
    <citation type="submission" date="2016-09" db="EMBL/GenBank/DDBJ databases">
        <title>Genome Sequence of the Lactobacillus fermentum strain NCC2970 (CNCM I-5068).</title>
        <authorList>
            <person name="Barretto C."/>
            <person name="Ngom-Bru C."/>
            <person name="Genevaz A."/>
            <person name="Fournier C."/>
            <person name="Moine D."/>
            <person name="Kassam M."/>
            <person name="Iltis A."/>
            <person name="Sagory-Zalkind P."/>
            <person name="Faucherand G."/>
            <person name="Descombes P."/>
            <person name="Duboux S."/>
        </authorList>
    </citation>
    <scope>NUCLEOTIDE SEQUENCE [LARGE SCALE GENOMIC DNA]</scope>
    <source>
        <strain evidence="2 6">NCC2970</strain>
    </source>
</reference>
<evidence type="ECO:0000313" key="4">
    <source>
        <dbReference type="EMBL" id="QIX58266.1"/>
    </source>
</evidence>
<dbReference type="GeneID" id="83715029"/>
<feature type="transmembrane region" description="Helical" evidence="1">
    <location>
        <begin position="79"/>
        <end position="100"/>
    </location>
</feature>
<organism evidence="2 6">
    <name type="scientific">Limosilactobacillus fermentum</name>
    <name type="common">Lactobacillus fermentum</name>
    <dbReference type="NCBI Taxonomy" id="1613"/>
    <lineage>
        <taxon>Bacteria</taxon>
        <taxon>Bacillati</taxon>
        <taxon>Bacillota</taxon>
        <taxon>Bacilli</taxon>
        <taxon>Lactobacillales</taxon>
        <taxon>Lactobacillaceae</taxon>
        <taxon>Limosilactobacillus</taxon>
    </lineage>
</organism>